<reference evidence="17" key="2">
    <citation type="submission" date="2020-04" db="EMBL/GenBank/DDBJ databases">
        <authorList>
            <consortium name="NCBI Genome Project"/>
        </authorList>
    </citation>
    <scope>NUCLEOTIDE SEQUENCE</scope>
    <source>
        <strain evidence="17">CBS 781.70</strain>
    </source>
</reference>
<keyword evidence="5" id="KW-0963">Cytoplasm</keyword>
<feature type="region of interest" description="Disordered" evidence="13">
    <location>
        <begin position="931"/>
        <end position="969"/>
    </location>
</feature>
<dbReference type="EMBL" id="ML975151">
    <property type="protein sequence ID" value="KAF1815930.1"/>
    <property type="molecule type" value="Genomic_DNA"/>
</dbReference>
<organism evidence="15">
    <name type="scientific">Eremomyces bilateralis CBS 781.70</name>
    <dbReference type="NCBI Taxonomy" id="1392243"/>
    <lineage>
        <taxon>Eukaryota</taxon>
        <taxon>Fungi</taxon>
        <taxon>Dikarya</taxon>
        <taxon>Ascomycota</taxon>
        <taxon>Pezizomycotina</taxon>
        <taxon>Dothideomycetes</taxon>
        <taxon>Dothideomycetes incertae sedis</taxon>
        <taxon>Eremomycetales</taxon>
        <taxon>Eremomycetaceae</taxon>
        <taxon>Eremomyces</taxon>
    </lineage>
</organism>
<dbReference type="Pfam" id="PF25447">
    <property type="entry name" value="RING_ZNF598"/>
    <property type="match status" value="1"/>
</dbReference>
<feature type="compositionally biased region" description="Low complexity" evidence="13">
    <location>
        <begin position="1012"/>
        <end position="1027"/>
    </location>
</feature>
<feature type="region of interest" description="Disordered" evidence="13">
    <location>
        <begin position="740"/>
        <end position="787"/>
    </location>
</feature>
<dbReference type="GO" id="GO:0005737">
    <property type="term" value="C:cytoplasm"/>
    <property type="evidence" value="ECO:0007669"/>
    <property type="project" value="UniProtKB-SubCell"/>
</dbReference>
<dbReference type="GO" id="GO:0061630">
    <property type="term" value="F:ubiquitin protein ligase activity"/>
    <property type="evidence" value="ECO:0007669"/>
    <property type="project" value="UniProtKB-EC"/>
</dbReference>
<name>A0A6G1GDE5_9PEZI</name>
<gene>
    <name evidence="15 17" type="ORF">P152DRAFT_471303</name>
</gene>
<dbReference type="PROSITE" id="PS50089">
    <property type="entry name" value="ZF_RING_2"/>
    <property type="match status" value="1"/>
</dbReference>
<dbReference type="GO" id="GO:0043022">
    <property type="term" value="F:ribosome binding"/>
    <property type="evidence" value="ECO:0007669"/>
    <property type="project" value="TreeGrafter"/>
</dbReference>
<feature type="domain" description="RING-type" evidence="14">
    <location>
        <begin position="396"/>
        <end position="436"/>
    </location>
</feature>
<keyword evidence="8" id="KW-0479">Metal-binding</keyword>
<evidence type="ECO:0000313" key="16">
    <source>
        <dbReference type="Proteomes" id="UP000504638"/>
    </source>
</evidence>
<evidence type="ECO:0000256" key="12">
    <source>
        <dbReference type="PROSITE-ProRule" id="PRU00175"/>
    </source>
</evidence>
<keyword evidence="10" id="KW-0862">Zinc</keyword>
<reference evidence="17" key="3">
    <citation type="submission" date="2025-04" db="UniProtKB">
        <authorList>
            <consortium name="RefSeq"/>
        </authorList>
    </citation>
    <scope>IDENTIFICATION</scope>
    <source>
        <strain evidence="17">CBS 781.70</strain>
    </source>
</reference>
<dbReference type="PANTHER" id="PTHR22938:SF0">
    <property type="entry name" value="E3 UBIQUITIN-PROTEIN LIGASE ZNF598"/>
    <property type="match status" value="1"/>
</dbReference>
<feature type="region of interest" description="Disordered" evidence="13">
    <location>
        <begin position="1012"/>
        <end position="1062"/>
    </location>
</feature>
<dbReference type="PROSITE" id="PS00028">
    <property type="entry name" value="ZINC_FINGER_C2H2_1"/>
    <property type="match status" value="1"/>
</dbReference>
<evidence type="ECO:0000256" key="9">
    <source>
        <dbReference type="ARBA" id="ARBA00022771"/>
    </source>
</evidence>
<dbReference type="CDD" id="cd16615">
    <property type="entry name" value="RING-HC_ZNF598"/>
    <property type="match status" value="1"/>
</dbReference>
<evidence type="ECO:0000256" key="13">
    <source>
        <dbReference type="SAM" id="MobiDB-lite"/>
    </source>
</evidence>
<dbReference type="PANTHER" id="PTHR22938">
    <property type="entry name" value="ZINC FINGER PROTEIN 598"/>
    <property type="match status" value="1"/>
</dbReference>
<keyword evidence="16" id="KW-1185">Reference proteome</keyword>
<dbReference type="Proteomes" id="UP000504638">
    <property type="component" value="Unplaced"/>
</dbReference>
<evidence type="ECO:0000256" key="3">
    <source>
        <dbReference type="ARBA" id="ARBA00004906"/>
    </source>
</evidence>
<feature type="compositionally biased region" description="Polar residues" evidence="13">
    <location>
        <begin position="292"/>
        <end position="316"/>
    </location>
</feature>
<feature type="region of interest" description="Disordered" evidence="13">
    <location>
        <begin position="292"/>
        <end position="387"/>
    </location>
</feature>
<evidence type="ECO:0000256" key="8">
    <source>
        <dbReference type="ARBA" id="ARBA00022723"/>
    </source>
</evidence>
<dbReference type="InterPro" id="IPR044288">
    <property type="entry name" value="ZNF598/HEL2"/>
</dbReference>
<keyword evidence="6" id="KW-0597">Phosphoprotein</keyword>
<accession>A0A6G1GDE5</accession>
<sequence length="1062" mass="116712">MSINMMQPPKPTSAAQKAAKILAWIQRSGTAHSIKDLEKILPAVASIPSMQVKDHLVALVDDDKVRVEKIGSGNWYWSFPSDEKQHREEELKKLNDEKDQLNKQLENLSAMVKDRESQLDHTGGRTSNNGQAKSRKELVETNDALGVAVKELKMSLGEFSGIDPDEVAAKWRTVGELRDKTETWTDQIQCMEGYIGERCGDKEEVMFTLHQQFYGEEADCETGQLKEWSEDAPTLSNASIPTKFLTSQPENHRNPQIDYDLRVRSLSLYSKTLTNLRFSNPSELSTTPAEVIMSSTGDRPPLSSQAGSQNPPSTTQGRGRGRGGNAPRGERGTRSPYRGRGRGGRRGGSNLDRSAPQTKPNVEQLSNAVSGLSTQEGARVEKPADATEDEGDAETCFICTSVVIHYSVAPCNHRTCHICSLRLRALYKTNACAHCRTAAEYVIFTDDSEKKFEDFKATDFSNVDGNLGIKFEKREIFEDTVLLLRYNCPDPTCDVACSGWPELHRHVRNVHHKTLCDLCTRHKKVFTHEHTLFNRASLQKHERHGDDNPGDLEQSGFRGHPECGFCRMRFYDDDELYTHCRDKHERCHICDRRNQGTNTRQQYYQNYTELELHFRKQHFLCPDRECLEKKFVVFESELDIKGHQLEAHPDGLSKDARRDAQRVDISSFAYSDFQPPQRGHRQGGGRGRGRDPNADALPPSSAQPLRRDEMAYHRQLAIQGAQNEVSRTFGGALTASPGPAFAASAGSSDAPTTVSVRPSAGRIQRPPTEAPAPPAIDSRNPPSPRTAARSLRHNALIGRVARLLSDPESGLTTFQSLIASFKSGAISGSDLITGIFDLTSSASRSEVGKVINELVDIFEIEPKKQELRSAWNDWKAMHEDYPSLPVMSEPGSSRPLPSSTWAGAGSGRVLKLKSSTARSARRAGVADTFPTLSAASKKTKNARPTNTPWVSLPTPSPAAPSTSRPTRDVPAIIRSPKPTGGDSFPALPPAAKPVSSVFSPGYRGNAVLRAPGNANGASSNAWGSRGNENNTQAAQGSLDGMGAEGDAGGKARKGKKVLMKFG</sequence>
<feature type="compositionally biased region" description="Polar residues" evidence="13">
    <location>
        <begin position="931"/>
        <end position="949"/>
    </location>
</feature>
<dbReference type="EC" id="2.3.2.27" evidence="4"/>
<feature type="compositionally biased region" description="Low complexity" evidence="13">
    <location>
        <begin position="740"/>
        <end position="751"/>
    </location>
</feature>
<dbReference type="GO" id="GO:0072344">
    <property type="term" value="P:rescue of stalled ribosome"/>
    <property type="evidence" value="ECO:0007669"/>
    <property type="project" value="InterPro"/>
</dbReference>
<keyword evidence="7" id="KW-0808">Transferase</keyword>
<dbReference type="InterPro" id="IPR013083">
    <property type="entry name" value="Znf_RING/FYVE/PHD"/>
</dbReference>
<evidence type="ECO:0000256" key="11">
    <source>
        <dbReference type="ARBA" id="ARBA00035113"/>
    </source>
</evidence>
<dbReference type="InterPro" id="IPR057634">
    <property type="entry name" value="PAH_ZNF598/HEL2"/>
</dbReference>
<dbReference type="SUPFAM" id="SSF57850">
    <property type="entry name" value="RING/U-box"/>
    <property type="match status" value="1"/>
</dbReference>
<evidence type="ECO:0000256" key="4">
    <source>
        <dbReference type="ARBA" id="ARBA00012483"/>
    </source>
</evidence>
<comment type="subcellular location">
    <subcellularLocation>
        <location evidence="2">Cytoplasm</location>
    </subcellularLocation>
</comment>
<dbReference type="InterPro" id="IPR041888">
    <property type="entry name" value="RING-HC_ZNF598/HEL2"/>
</dbReference>
<reference evidence="15 17" key="1">
    <citation type="submission" date="2020-01" db="EMBL/GenBank/DDBJ databases">
        <authorList>
            <consortium name="DOE Joint Genome Institute"/>
            <person name="Haridas S."/>
            <person name="Albert R."/>
            <person name="Binder M."/>
            <person name="Bloem J."/>
            <person name="Labutti K."/>
            <person name="Salamov A."/>
            <person name="Andreopoulos B."/>
            <person name="Baker S.E."/>
            <person name="Barry K."/>
            <person name="Bills G."/>
            <person name="Bluhm B.H."/>
            <person name="Cannon C."/>
            <person name="Castanera R."/>
            <person name="Culley D.E."/>
            <person name="Daum C."/>
            <person name="Ezra D."/>
            <person name="Gonzalez J.B."/>
            <person name="Henrissat B."/>
            <person name="Kuo A."/>
            <person name="Liang C."/>
            <person name="Lipzen A."/>
            <person name="Lutzoni F."/>
            <person name="Magnuson J."/>
            <person name="Mondo S."/>
            <person name="Nolan M."/>
            <person name="Ohm R."/>
            <person name="Pangilinan J."/>
            <person name="Park H.-J."/>
            <person name="Ramirez L."/>
            <person name="Alfaro M."/>
            <person name="Sun H."/>
            <person name="Tritt A."/>
            <person name="Yoshinaga Y."/>
            <person name="Zwiers L.-H."/>
            <person name="Turgeon B.G."/>
            <person name="Goodwin S.B."/>
            <person name="Spatafora J.W."/>
            <person name="Crous P.W."/>
            <person name="Grigoriev I.V."/>
        </authorList>
    </citation>
    <scope>NUCLEOTIDE SEQUENCE</scope>
    <source>
        <strain evidence="15 17">CBS 781.70</strain>
    </source>
</reference>
<feature type="compositionally biased region" description="Basic and acidic residues" evidence="13">
    <location>
        <begin position="113"/>
        <end position="123"/>
    </location>
</feature>
<feature type="compositionally biased region" description="Polar residues" evidence="13">
    <location>
        <begin position="351"/>
        <end position="376"/>
    </location>
</feature>
<comment type="catalytic activity">
    <reaction evidence="1">
        <text>S-ubiquitinyl-[E2 ubiquitin-conjugating enzyme]-L-cysteine + [acceptor protein]-L-lysine = [E2 ubiquitin-conjugating enzyme]-L-cysteine + N(6)-ubiquitinyl-[acceptor protein]-L-lysine.</text>
        <dbReference type="EC" id="2.3.2.27"/>
    </reaction>
</comment>
<dbReference type="OrthoDB" id="3838338at2759"/>
<dbReference type="Pfam" id="PF23230">
    <property type="entry name" value="zf-C2H2_13"/>
    <property type="match status" value="1"/>
</dbReference>
<evidence type="ECO:0000256" key="1">
    <source>
        <dbReference type="ARBA" id="ARBA00000900"/>
    </source>
</evidence>
<evidence type="ECO:0000313" key="17">
    <source>
        <dbReference type="RefSeq" id="XP_033537561.1"/>
    </source>
</evidence>
<evidence type="ECO:0000256" key="10">
    <source>
        <dbReference type="ARBA" id="ARBA00022833"/>
    </source>
</evidence>
<evidence type="ECO:0000256" key="2">
    <source>
        <dbReference type="ARBA" id="ARBA00004496"/>
    </source>
</evidence>
<keyword evidence="9 12" id="KW-0863">Zinc-finger</keyword>
<feature type="compositionally biased region" description="Basic residues" evidence="13">
    <location>
        <begin position="1050"/>
        <end position="1062"/>
    </location>
</feature>
<evidence type="ECO:0000259" key="14">
    <source>
        <dbReference type="PROSITE" id="PS50089"/>
    </source>
</evidence>
<dbReference type="SMART" id="SM00355">
    <property type="entry name" value="ZnF_C2H2"/>
    <property type="match status" value="4"/>
</dbReference>
<dbReference type="GO" id="GO:0016567">
    <property type="term" value="P:protein ubiquitination"/>
    <property type="evidence" value="ECO:0007669"/>
    <property type="project" value="TreeGrafter"/>
</dbReference>
<dbReference type="Pfam" id="PF03962">
    <property type="entry name" value="Mnd1"/>
    <property type="match status" value="1"/>
</dbReference>
<dbReference type="InterPro" id="IPR013087">
    <property type="entry name" value="Znf_C2H2_type"/>
</dbReference>
<evidence type="ECO:0000256" key="7">
    <source>
        <dbReference type="ARBA" id="ARBA00022679"/>
    </source>
</evidence>
<dbReference type="Pfam" id="PF23202">
    <property type="entry name" value="PAH_ZNF598"/>
    <property type="match status" value="1"/>
</dbReference>
<evidence type="ECO:0000313" key="15">
    <source>
        <dbReference type="EMBL" id="KAF1815930.1"/>
    </source>
</evidence>
<feature type="region of interest" description="Disordered" evidence="13">
    <location>
        <begin position="113"/>
        <end position="135"/>
    </location>
</feature>
<evidence type="ECO:0000256" key="5">
    <source>
        <dbReference type="ARBA" id="ARBA00022490"/>
    </source>
</evidence>
<evidence type="ECO:0000256" key="6">
    <source>
        <dbReference type="ARBA" id="ARBA00022553"/>
    </source>
</evidence>
<dbReference type="GO" id="GO:0008270">
    <property type="term" value="F:zinc ion binding"/>
    <property type="evidence" value="ECO:0007669"/>
    <property type="project" value="UniProtKB-KW"/>
</dbReference>
<protein>
    <recommendedName>
        <fullName evidence="4">RING-type E3 ubiquitin transferase</fullName>
        <ecNumber evidence="4">2.3.2.27</ecNumber>
    </recommendedName>
</protein>
<dbReference type="Gene3D" id="3.30.40.10">
    <property type="entry name" value="Zinc/RING finger domain, C3HC4 (zinc finger)"/>
    <property type="match status" value="1"/>
</dbReference>
<comment type="similarity">
    <text evidence="11">Belongs to the ZNF598/HEL2 family.</text>
</comment>
<dbReference type="GeneID" id="54421620"/>
<feature type="region of interest" description="Disordered" evidence="13">
    <location>
        <begin position="667"/>
        <end position="705"/>
    </location>
</feature>
<proteinExistence type="inferred from homology"/>
<dbReference type="InterPro" id="IPR056437">
    <property type="entry name" value="Znf-C2H2_ZNF598/HEL2"/>
</dbReference>
<dbReference type="InterPro" id="IPR040453">
    <property type="entry name" value="Mnd1_HTH"/>
</dbReference>
<dbReference type="AlphaFoldDB" id="A0A6G1GDE5"/>
<comment type="pathway">
    <text evidence="3">Protein modification; protein ubiquitination.</text>
</comment>
<dbReference type="InterPro" id="IPR001841">
    <property type="entry name" value="Znf_RING"/>
</dbReference>
<dbReference type="RefSeq" id="XP_033537561.1">
    <property type="nucleotide sequence ID" value="XM_033681050.1"/>
</dbReference>